<feature type="compositionally biased region" description="Polar residues" evidence="1">
    <location>
        <begin position="725"/>
        <end position="734"/>
    </location>
</feature>
<reference evidence="2" key="1">
    <citation type="submission" date="2021-09" db="EMBL/GenBank/DDBJ databases">
        <authorList>
            <consortium name="AG Swart"/>
            <person name="Singh M."/>
            <person name="Singh A."/>
            <person name="Seah K."/>
            <person name="Emmerich C."/>
        </authorList>
    </citation>
    <scope>NUCLEOTIDE SEQUENCE</scope>
    <source>
        <strain evidence="2">ATCC30299</strain>
    </source>
</reference>
<sequence length="783" mass="90376">MYKSPSSEDQRILNQIEKNAKIMKEMYDLILSEKEIATVSDWKYILNEFMTYIHYDLNSIIEKVEMHDPNKNIPYEEILDLIKSSVKNKTNEEIFIENEGEQNDSLFDREIEIGSNKESFSIIGKAKNAEPSKGSISNIYKEQFIESRNGSISTISESRKNELNEDFKEFQRRVELWEVWIRQKLRNEDYFMAFCELMEKCKLKVNDYEFDDFSKILGELLKKSESILIENDQEISNIKGSSTGRKSHHSSISATNIPEIKITERANNDPQLSIQDPMETFANHNSQSIYFEQSNLAQKFNMSPLPLGSPIVDAPAFQCQTITYEEFLSLIFSWYQKHRPPFLPPDSPKPPAPDLQTKLIETIKEYQILRNEKISNGEDTSVIDNLIITLREQLKSLQKPYLNKIKKEKSFEELCKIGLHEIFLYYAKQQSMLGKTPTFDDIQKNLETLTLGKFLRFCRDFEFMDAHSLPDKKVLTKEQVQKIFLKNSVLQKEMTETHFLNAIREISALYYDEEYDKINETDSKAMAKGGKLTKFYEYIGCSDANVYSKKLKGFLVPFGSGPNTRIPENDIAKKYKPKPRRSPDSRLASTSIRTIERPEKTFREPNIFLTQTATHRAPSDAIVSLTSKATTQNVSYAKRNVAMKARNPFTWQGLGEMTAEQLKDEENFDINELIAEEDGSEDEYLDKKYPLAASQAYLKSPEATVKNANTNLSNKSSADRKRMNKSASTNQISEKTLRRGDELLEAAKKEEDEHMKRILKIADAQLQKAQNYAAKIKTSKFIV</sequence>
<feature type="region of interest" description="Disordered" evidence="1">
    <location>
        <begin position="708"/>
        <end position="738"/>
    </location>
</feature>
<proteinExistence type="predicted"/>
<protein>
    <submittedName>
        <fullName evidence="2">Uncharacterized protein</fullName>
    </submittedName>
</protein>
<accession>A0AAU9JL20</accession>
<evidence type="ECO:0000313" key="3">
    <source>
        <dbReference type="Proteomes" id="UP001162131"/>
    </source>
</evidence>
<evidence type="ECO:0000256" key="1">
    <source>
        <dbReference type="SAM" id="MobiDB-lite"/>
    </source>
</evidence>
<dbReference type="Proteomes" id="UP001162131">
    <property type="component" value="Unassembled WGS sequence"/>
</dbReference>
<dbReference type="EMBL" id="CAJZBQ010000040">
    <property type="protein sequence ID" value="CAG9326315.1"/>
    <property type="molecule type" value="Genomic_DNA"/>
</dbReference>
<evidence type="ECO:0000313" key="2">
    <source>
        <dbReference type="EMBL" id="CAG9326315.1"/>
    </source>
</evidence>
<keyword evidence="3" id="KW-1185">Reference proteome</keyword>
<comment type="caution">
    <text evidence="2">The sequence shown here is derived from an EMBL/GenBank/DDBJ whole genome shotgun (WGS) entry which is preliminary data.</text>
</comment>
<feature type="region of interest" description="Disordered" evidence="1">
    <location>
        <begin position="567"/>
        <end position="590"/>
    </location>
</feature>
<dbReference type="AlphaFoldDB" id="A0AAU9JL20"/>
<organism evidence="2 3">
    <name type="scientific">Blepharisma stoltei</name>
    <dbReference type="NCBI Taxonomy" id="1481888"/>
    <lineage>
        <taxon>Eukaryota</taxon>
        <taxon>Sar</taxon>
        <taxon>Alveolata</taxon>
        <taxon>Ciliophora</taxon>
        <taxon>Postciliodesmatophora</taxon>
        <taxon>Heterotrichea</taxon>
        <taxon>Heterotrichida</taxon>
        <taxon>Blepharismidae</taxon>
        <taxon>Blepharisma</taxon>
    </lineage>
</organism>
<gene>
    <name evidence="2" type="ORF">BSTOLATCC_MIC40744</name>
</gene>
<name>A0AAU9JL20_9CILI</name>